<evidence type="ECO:0000313" key="6">
    <source>
        <dbReference type="Proteomes" id="UP000642014"/>
    </source>
</evidence>
<gene>
    <name evidence="4" type="ORF">CP977_17215</name>
    <name evidence="3" type="ORF">GCM10010497_38710</name>
</gene>
<keyword evidence="5" id="KW-1185">Reference proteome</keyword>
<feature type="region of interest" description="Disordered" evidence="1">
    <location>
        <begin position="1"/>
        <end position="95"/>
    </location>
</feature>
<evidence type="ECO:0000256" key="2">
    <source>
        <dbReference type="SAM" id="Phobius"/>
    </source>
</evidence>
<keyword evidence="2" id="KW-0812">Transmembrane</keyword>
<organism evidence="3 6">
    <name type="scientific">Streptomyces cinereoruber</name>
    <dbReference type="NCBI Taxonomy" id="67260"/>
    <lineage>
        <taxon>Bacteria</taxon>
        <taxon>Bacillati</taxon>
        <taxon>Actinomycetota</taxon>
        <taxon>Actinomycetes</taxon>
        <taxon>Kitasatosporales</taxon>
        <taxon>Streptomycetaceae</taxon>
        <taxon>Streptomyces</taxon>
    </lineage>
</organism>
<keyword evidence="2" id="KW-1133">Transmembrane helix</keyword>
<dbReference type="RefSeq" id="WP_062753851.1">
    <property type="nucleotide sequence ID" value="NZ_BMSJ01000007.1"/>
</dbReference>
<accession>A0AAV4KL14</accession>
<sequence length="123" mass="12825">MRPAEPSGTPAPDASLAGRPAAEGRPRPGRTETAPTPSESRFRTETATESEPWEHEEEGGGVREEEAASPGAVPADLPAVAPRAESGPASDLVHQRVPVLTLGVGLALMGLGIGFLGLRMRRR</sequence>
<evidence type="ECO:0000256" key="1">
    <source>
        <dbReference type="SAM" id="MobiDB-lite"/>
    </source>
</evidence>
<dbReference type="AlphaFoldDB" id="A0AAV4KL14"/>
<reference evidence="3 6" key="1">
    <citation type="journal article" date="2014" name="Int. J. Syst. Evol. Microbiol.">
        <title>Complete genome sequence of Corynebacterium casei LMG S-19264T (=DSM 44701T), isolated from a smear-ripened cheese.</title>
        <authorList>
            <consortium name="US DOE Joint Genome Institute (JGI-PGF)"/>
            <person name="Walter F."/>
            <person name="Albersmeier A."/>
            <person name="Kalinowski J."/>
            <person name="Ruckert C."/>
        </authorList>
    </citation>
    <scope>NUCLEOTIDE SEQUENCE [LARGE SCALE GENOMIC DNA]</scope>
    <source>
        <strain evidence="3 6">JCM 4205</strain>
    </source>
</reference>
<proteinExistence type="predicted"/>
<protein>
    <submittedName>
        <fullName evidence="3">Uncharacterized protein</fullName>
    </submittedName>
</protein>
<dbReference type="GeneID" id="95455504"/>
<dbReference type="EMBL" id="CP023693">
    <property type="protein sequence ID" value="QEV33694.1"/>
    <property type="molecule type" value="Genomic_DNA"/>
</dbReference>
<dbReference type="Proteomes" id="UP000326029">
    <property type="component" value="Chromosome"/>
</dbReference>
<evidence type="ECO:0000313" key="5">
    <source>
        <dbReference type="Proteomes" id="UP000326029"/>
    </source>
</evidence>
<evidence type="ECO:0000313" key="3">
    <source>
        <dbReference type="EMBL" id="GGR32425.1"/>
    </source>
</evidence>
<dbReference type="EMBL" id="BMSJ01000007">
    <property type="protein sequence ID" value="GGR32425.1"/>
    <property type="molecule type" value="Genomic_DNA"/>
</dbReference>
<feature type="transmembrane region" description="Helical" evidence="2">
    <location>
        <begin position="97"/>
        <end position="118"/>
    </location>
</feature>
<keyword evidence="2" id="KW-0472">Membrane</keyword>
<dbReference type="Proteomes" id="UP000642014">
    <property type="component" value="Unassembled WGS sequence"/>
</dbReference>
<reference evidence="4 5" key="2">
    <citation type="submission" date="2017-09" db="EMBL/GenBank/DDBJ databases">
        <authorList>
            <person name="Lee N."/>
            <person name="Cho B.-K."/>
        </authorList>
    </citation>
    <scope>NUCLEOTIDE SEQUENCE [LARGE SCALE GENOMIC DNA]</scope>
    <source>
        <strain evidence="4 5">ATCC 19740</strain>
    </source>
</reference>
<reference evidence="3" key="3">
    <citation type="submission" date="2023-08" db="EMBL/GenBank/DDBJ databases">
        <authorList>
            <person name="Sun Q."/>
            <person name="Ohkuma M."/>
        </authorList>
    </citation>
    <scope>NUCLEOTIDE SEQUENCE</scope>
    <source>
        <strain evidence="3">JCM 4205</strain>
    </source>
</reference>
<evidence type="ECO:0000313" key="4">
    <source>
        <dbReference type="EMBL" id="QEV33694.1"/>
    </source>
</evidence>
<name>A0AAV4KL14_9ACTN</name>